<feature type="binding site" evidence="6">
    <location>
        <begin position="151"/>
        <end position="152"/>
    </location>
    <ligand>
        <name>NAD(+)</name>
        <dbReference type="ChEBI" id="CHEBI:57540"/>
    </ligand>
</feature>
<dbReference type="Proteomes" id="UP001221558">
    <property type="component" value="Chromosome"/>
</dbReference>
<keyword evidence="3 6" id="KW-0521">NADP</keyword>
<dbReference type="EC" id="2.7.1.23" evidence="6"/>
<dbReference type="EMBL" id="CP117880">
    <property type="protein sequence ID" value="WDF69944.1"/>
    <property type="molecule type" value="Genomic_DNA"/>
</dbReference>
<comment type="cofactor">
    <cofactor evidence="6">
        <name>a divalent metal cation</name>
        <dbReference type="ChEBI" id="CHEBI:60240"/>
    </cofactor>
</comment>
<keyword evidence="8" id="KW-1185">Reference proteome</keyword>
<keyword evidence="6" id="KW-0963">Cytoplasm</keyword>
<sequence>MQRKSIAIYGRAFNSSVVPYVEQLFSYLKEKDVLIYIHSEFYDFLRLQFDCPDDFLLYYSHSDLPTNILFLLSLGGDGSMLSAVSQVRDSGIPIAGINFGRLGFLASIHKSEIKKALDDIFDGKYTLQARDLLEVSGSDKKIFGQENFALNDITVFRHDTSSMITINAVLNGELLNSYWADGIIIATPTGSTAYSLSCGGPIIMPGSGNFVITPISPHNLNVRPIIISADSELELEIESRTEKYILSCDSKSETLETTTKLTIRRAPFRINLIRLDSDSFFSTLREKLLWGLDVRNY</sequence>
<feature type="binding site" evidence="6">
    <location>
        <position position="181"/>
    </location>
    <ligand>
        <name>NAD(+)</name>
        <dbReference type="ChEBI" id="CHEBI:57540"/>
    </ligand>
</feature>
<organism evidence="7 8">
    <name type="scientific">Sphingobacterium oryzagri</name>
    <dbReference type="NCBI Taxonomy" id="3025669"/>
    <lineage>
        <taxon>Bacteria</taxon>
        <taxon>Pseudomonadati</taxon>
        <taxon>Bacteroidota</taxon>
        <taxon>Sphingobacteriia</taxon>
        <taxon>Sphingobacteriales</taxon>
        <taxon>Sphingobacteriaceae</taxon>
        <taxon>Sphingobacterium</taxon>
    </lineage>
</organism>
<dbReference type="Pfam" id="PF01513">
    <property type="entry name" value="NAD_kinase"/>
    <property type="match status" value="1"/>
</dbReference>
<proteinExistence type="inferred from homology"/>
<comment type="similarity">
    <text evidence="6">Belongs to the NAD kinase family.</text>
</comment>
<evidence type="ECO:0000313" key="8">
    <source>
        <dbReference type="Proteomes" id="UP001221558"/>
    </source>
</evidence>
<evidence type="ECO:0000313" key="7">
    <source>
        <dbReference type="EMBL" id="WDF69944.1"/>
    </source>
</evidence>
<comment type="caution">
    <text evidence="6">Lacks conserved residue(s) required for the propagation of feature annotation.</text>
</comment>
<protein>
    <recommendedName>
        <fullName evidence="6">NAD kinase</fullName>
        <ecNumber evidence="6">2.7.1.23</ecNumber>
    </recommendedName>
    <alternativeName>
        <fullName evidence="6">ATP-dependent NAD kinase</fullName>
    </alternativeName>
</protein>
<keyword evidence="4 6" id="KW-0520">NAD</keyword>
<dbReference type="HAMAP" id="MF_00361">
    <property type="entry name" value="NAD_kinase"/>
    <property type="match status" value="1"/>
</dbReference>
<reference evidence="7 8" key="1">
    <citation type="submission" date="2023-02" db="EMBL/GenBank/DDBJ databases">
        <title>Genome sequence of Sphingobacterium sp. KACC 22765.</title>
        <authorList>
            <person name="Kim S."/>
            <person name="Heo J."/>
            <person name="Kwon S.-W."/>
        </authorList>
    </citation>
    <scope>NUCLEOTIDE SEQUENCE [LARGE SCALE GENOMIC DNA]</scope>
    <source>
        <strain evidence="7 8">KACC 22765</strain>
    </source>
</reference>
<dbReference type="PANTHER" id="PTHR20275">
    <property type="entry name" value="NAD KINASE"/>
    <property type="match status" value="1"/>
</dbReference>
<dbReference type="Gene3D" id="2.60.200.30">
    <property type="entry name" value="Probable inorganic polyphosphate/atp-NAD kinase, domain 2"/>
    <property type="match status" value="1"/>
</dbReference>
<dbReference type="Gene3D" id="3.40.50.10330">
    <property type="entry name" value="Probable inorganic polyphosphate/atp-NAD kinase, domain 1"/>
    <property type="match status" value="1"/>
</dbReference>
<evidence type="ECO:0000256" key="6">
    <source>
        <dbReference type="HAMAP-Rule" id="MF_00361"/>
    </source>
</evidence>
<keyword evidence="6" id="KW-0547">Nucleotide-binding</keyword>
<keyword evidence="6" id="KW-0067">ATP-binding</keyword>
<feature type="active site" description="Proton acceptor" evidence="6">
    <location>
        <position position="77"/>
    </location>
</feature>
<dbReference type="InterPro" id="IPR017437">
    <property type="entry name" value="ATP-NAD_kinase_PpnK-typ_C"/>
</dbReference>
<dbReference type="InterPro" id="IPR017438">
    <property type="entry name" value="ATP-NAD_kinase_N"/>
</dbReference>
<dbReference type="InterPro" id="IPR002504">
    <property type="entry name" value="NADK"/>
</dbReference>
<gene>
    <name evidence="6" type="primary">nadK</name>
    <name evidence="7" type="ORF">PQ465_06090</name>
</gene>
<comment type="subcellular location">
    <subcellularLocation>
        <location evidence="6">Cytoplasm</location>
    </subcellularLocation>
</comment>
<accession>A0ABY7WRL3</accession>
<evidence type="ECO:0000256" key="2">
    <source>
        <dbReference type="ARBA" id="ARBA00022777"/>
    </source>
</evidence>
<dbReference type="InterPro" id="IPR016064">
    <property type="entry name" value="NAD/diacylglycerol_kinase_sf"/>
</dbReference>
<keyword evidence="2 6" id="KW-0418">Kinase</keyword>
<dbReference type="GO" id="GO:0003951">
    <property type="term" value="F:NAD+ kinase activity"/>
    <property type="evidence" value="ECO:0007669"/>
    <property type="project" value="UniProtKB-EC"/>
</dbReference>
<evidence type="ECO:0000256" key="4">
    <source>
        <dbReference type="ARBA" id="ARBA00023027"/>
    </source>
</evidence>
<dbReference type="RefSeq" id="WP_274268652.1">
    <property type="nucleotide sequence ID" value="NZ_CP117880.1"/>
</dbReference>
<evidence type="ECO:0000256" key="1">
    <source>
        <dbReference type="ARBA" id="ARBA00022679"/>
    </source>
</evidence>
<dbReference type="Pfam" id="PF20143">
    <property type="entry name" value="NAD_kinase_C"/>
    <property type="match status" value="1"/>
</dbReference>
<dbReference type="SUPFAM" id="SSF111331">
    <property type="entry name" value="NAD kinase/diacylglycerol kinase-like"/>
    <property type="match status" value="1"/>
</dbReference>
<evidence type="ECO:0000256" key="5">
    <source>
        <dbReference type="ARBA" id="ARBA00047925"/>
    </source>
</evidence>
<keyword evidence="1 6" id="KW-0808">Transferase</keyword>
<name>A0ABY7WRL3_9SPHI</name>
<comment type="function">
    <text evidence="6">Involved in the regulation of the intracellular balance of NAD and NADP, and is a key enzyme in the biosynthesis of NADP. Catalyzes specifically the phosphorylation on 2'-hydroxyl of the adenosine moiety of NAD to yield NADP.</text>
</comment>
<evidence type="ECO:0000256" key="3">
    <source>
        <dbReference type="ARBA" id="ARBA00022857"/>
    </source>
</evidence>
<dbReference type="NCBIfam" id="NF002521">
    <property type="entry name" value="PRK01911.1"/>
    <property type="match status" value="1"/>
</dbReference>
<comment type="catalytic activity">
    <reaction evidence="5 6">
        <text>NAD(+) + ATP = ADP + NADP(+) + H(+)</text>
        <dbReference type="Rhea" id="RHEA:18629"/>
        <dbReference type="ChEBI" id="CHEBI:15378"/>
        <dbReference type="ChEBI" id="CHEBI:30616"/>
        <dbReference type="ChEBI" id="CHEBI:57540"/>
        <dbReference type="ChEBI" id="CHEBI:58349"/>
        <dbReference type="ChEBI" id="CHEBI:456216"/>
        <dbReference type="EC" id="2.7.1.23"/>
    </reaction>
</comment>
<dbReference type="PANTHER" id="PTHR20275:SF0">
    <property type="entry name" value="NAD KINASE"/>
    <property type="match status" value="1"/>
</dbReference>
<feature type="binding site" evidence="6">
    <location>
        <begin position="192"/>
        <end position="197"/>
    </location>
    <ligand>
        <name>NAD(+)</name>
        <dbReference type="ChEBI" id="CHEBI:57540"/>
    </ligand>
</feature>
<feature type="binding site" evidence="6">
    <location>
        <begin position="77"/>
        <end position="78"/>
    </location>
    <ligand>
        <name>NAD(+)</name>
        <dbReference type="ChEBI" id="CHEBI:57540"/>
    </ligand>
</feature>